<dbReference type="PROSITE" id="PS50151">
    <property type="entry name" value="UVR"/>
    <property type="match status" value="2"/>
</dbReference>
<evidence type="ECO:0000256" key="1">
    <source>
        <dbReference type="SAM" id="Phobius"/>
    </source>
</evidence>
<feature type="domain" description="ApaG" evidence="3">
    <location>
        <begin position="137"/>
        <end position="264"/>
    </location>
</feature>
<dbReference type="SUPFAM" id="SSF46600">
    <property type="entry name" value="C-terminal UvrC-binding domain of UvrB"/>
    <property type="match status" value="1"/>
</dbReference>
<dbReference type="PANTHER" id="PTHR47191:SF2">
    <property type="entry name" value="OS05G0170800 PROTEIN"/>
    <property type="match status" value="1"/>
</dbReference>
<evidence type="ECO:0000313" key="4">
    <source>
        <dbReference type="EMBL" id="KAJ4960442.1"/>
    </source>
</evidence>
<name>A0A9Q0H5V7_9MAGN</name>
<feature type="domain" description="UVR" evidence="2">
    <location>
        <begin position="59"/>
        <end position="94"/>
    </location>
</feature>
<evidence type="ECO:0008006" key="6">
    <source>
        <dbReference type="Google" id="ProtNLM"/>
    </source>
</evidence>
<dbReference type="InterPro" id="IPR036876">
    <property type="entry name" value="UVR_dom_sf"/>
</dbReference>
<dbReference type="InterPro" id="IPR036767">
    <property type="entry name" value="ApaG_sf"/>
</dbReference>
<feature type="transmembrane region" description="Helical" evidence="1">
    <location>
        <begin position="378"/>
        <end position="399"/>
    </location>
</feature>
<evidence type="ECO:0000259" key="3">
    <source>
        <dbReference type="PROSITE" id="PS51087"/>
    </source>
</evidence>
<dbReference type="InterPro" id="IPR007474">
    <property type="entry name" value="ApaG_domain"/>
</dbReference>
<reference evidence="4" key="1">
    <citation type="journal article" date="2023" name="Plant J.">
        <title>The genome of the king protea, Protea cynaroides.</title>
        <authorList>
            <person name="Chang J."/>
            <person name="Duong T.A."/>
            <person name="Schoeman C."/>
            <person name="Ma X."/>
            <person name="Roodt D."/>
            <person name="Barker N."/>
            <person name="Li Z."/>
            <person name="Van de Peer Y."/>
            <person name="Mizrachi E."/>
        </authorList>
    </citation>
    <scope>NUCLEOTIDE SEQUENCE</scope>
    <source>
        <tissue evidence="4">Young leaves</tissue>
    </source>
</reference>
<organism evidence="4 5">
    <name type="scientific">Protea cynaroides</name>
    <dbReference type="NCBI Taxonomy" id="273540"/>
    <lineage>
        <taxon>Eukaryota</taxon>
        <taxon>Viridiplantae</taxon>
        <taxon>Streptophyta</taxon>
        <taxon>Embryophyta</taxon>
        <taxon>Tracheophyta</taxon>
        <taxon>Spermatophyta</taxon>
        <taxon>Magnoliopsida</taxon>
        <taxon>Proteales</taxon>
        <taxon>Proteaceae</taxon>
        <taxon>Protea</taxon>
    </lineage>
</organism>
<keyword evidence="1" id="KW-1133">Transmembrane helix</keyword>
<evidence type="ECO:0000313" key="5">
    <source>
        <dbReference type="Proteomes" id="UP001141806"/>
    </source>
</evidence>
<feature type="transmembrane region" description="Helical" evidence="1">
    <location>
        <begin position="343"/>
        <end position="366"/>
    </location>
</feature>
<feature type="transmembrane region" description="Helical" evidence="1">
    <location>
        <begin position="562"/>
        <end position="582"/>
    </location>
</feature>
<keyword evidence="5" id="KW-1185">Reference proteome</keyword>
<sequence length="601" mass="68457">MQSLNLKVFTELNVGTTRSWPCRRQRDARENSFHIVACSSNKNGGARENRTSASSVSRTQAYALLKQQMEVAAKSEDYKEAARIRDSLRSFEEEEPVLRLRRLMKEAIAGEKFEDAARYRDELKLVSPHSLLKCSSDATTLGIRIQVRSVYIEGRSQPTKEQYFFAYRIRITNNSDRPVQLLRRHWIITDDNGKIEHVWGIGVIGEQPVILPQTGFEYSSACPLITPNGRMEGDFEMKYVDRVGSSTFNVAIAPFSLSIIGDDTDFAFASKARKQSISFAIPHRLLLSSLILDTFLATTSVLIWRYEGSNNSKPDRGETQQETEGVLYEDEPWRTCLKDIHPAWLLAFRIVAFSALLAMLVANIIVDGGAILYFYTQWTFTLVTIYFGLGSLLSIYGCFQYRNRVGGDNAHHVGLDAEGSTYVAPTQGGNANMCSTTKSSGPQEGCHIRQTAGIWGYTFQIIFQMNAGAVMLTDCIFWLIIFPLLTTKDYHLNFWLVGMHSLNAVFLLGDTVLNCLRFPWFRIAYFVLWTGVFVIFQWIIHACVSLWWPYPFLDLSSPYAPVWYLLVGLMHIPCYTLFALIIKMKSVFLSRWFPDSYQFMK</sequence>
<gene>
    <name evidence="4" type="ORF">NE237_020352</name>
</gene>
<dbReference type="InterPro" id="IPR001943">
    <property type="entry name" value="UVR_dom"/>
</dbReference>
<dbReference type="Gene3D" id="2.60.40.1470">
    <property type="entry name" value="ApaG domain"/>
    <property type="match status" value="1"/>
</dbReference>
<protein>
    <recommendedName>
        <fullName evidence="6">Protein ApaG</fullName>
    </recommendedName>
</protein>
<dbReference type="PANTHER" id="PTHR47191">
    <property type="entry name" value="OS05G0170800 PROTEIN"/>
    <property type="match status" value="1"/>
</dbReference>
<feature type="transmembrane region" description="Helical" evidence="1">
    <location>
        <begin position="492"/>
        <end position="513"/>
    </location>
</feature>
<dbReference type="OrthoDB" id="2305498at2759"/>
<feature type="transmembrane region" description="Helical" evidence="1">
    <location>
        <begin position="467"/>
        <end position="486"/>
    </location>
</feature>
<keyword evidence="1" id="KW-0472">Membrane</keyword>
<dbReference type="Pfam" id="PF02151">
    <property type="entry name" value="UVR"/>
    <property type="match status" value="2"/>
</dbReference>
<dbReference type="SUPFAM" id="SSF110069">
    <property type="entry name" value="ApaG-like"/>
    <property type="match status" value="1"/>
</dbReference>
<feature type="transmembrane region" description="Helical" evidence="1">
    <location>
        <begin position="285"/>
        <end position="306"/>
    </location>
</feature>
<accession>A0A9Q0H5V7</accession>
<feature type="transmembrane region" description="Helical" evidence="1">
    <location>
        <begin position="525"/>
        <end position="550"/>
    </location>
</feature>
<dbReference type="AlphaFoldDB" id="A0A9Q0H5V7"/>
<dbReference type="PROSITE" id="PS51087">
    <property type="entry name" value="APAG"/>
    <property type="match status" value="1"/>
</dbReference>
<comment type="caution">
    <text evidence="4">The sequence shown here is derived from an EMBL/GenBank/DDBJ whole genome shotgun (WGS) entry which is preliminary data.</text>
</comment>
<evidence type="ECO:0000259" key="2">
    <source>
        <dbReference type="PROSITE" id="PS50151"/>
    </source>
</evidence>
<feature type="domain" description="UVR" evidence="2">
    <location>
        <begin position="94"/>
        <end position="129"/>
    </location>
</feature>
<dbReference type="EMBL" id="JAMYWD010000009">
    <property type="protein sequence ID" value="KAJ4960442.1"/>
    <property type="molecule type" value="Genomic_DNA"/>
</dbReference>
<keyword evidence="1" id="KW-0812">Transmembrane</keyword>
<dbReference type="NCBIfam" id="NF003967">
    <property type="entry name" value="PRK05461.1"/>
    <property type="match status" value="1"/>
</dbReference>
<proteinExistence type="predicted"/>
<dbReference type="Pfam" id="PF04379">
    <property type="entry name" value="DUF525"/>
    <property type="match status" value="1"/>
</dbReference>
<dbReference type="Proteomes" id="UP001141806">
    <property type="component" value="Unassembled WGS sequence"/>
</dbReference>
<dbReference type="InterPro" id="IPR050718">
    <property type="entry name" value="ApaG-like"/>
</dbReference>